<evidence type="ECO:0000259" key="8">
    <source>
        <dbReference type="Pfam" id="PF01259"/>
    </source>
</evidence>
<evidence type="ECO:0000256" key="4">
    <source>
        <dbReference type="ARBA" id="ARBA00022741"/>
    </source>
</evidence>
<keyword evidence="6" id="KW-0067">ATP-binding</keyword>
<proteinExistence type="predicted"/>
<dbReference type="AlphaFoldDB" id="A0A380DNJ9"/>
<keyword evidence="4" id="KW-0547">Nucleotide-binding</keyword>
<comment type="catalytic activity">
    <reaction evidence="7">
        <text>5-amino-1-(5-phospho-D-ribosyl)imidazole-4-carboxylate + L-aspartate + ATP = (2S)-2-[5-amino-1-(5-phospho-beta-D-ribosyl)imidazole-4-carboxamido]succinate + ADP + phosphate + 2 H(+)</text>
        <dbReference type="Rhea" id="RHEA:22628"/>
        <dbReference type="ChEBI" id="CHEBI:15378"/>
        <dbReference type="ChEBI" id="CHEBI:29991"/>
        <dbReference type="ChEBI" id="CHEBI:30616"/>
        <dbReference type="ChEBI" id="CHEBI:43474"/>
        <dbReference type="ChEBI" id="CHEBI:58443"/>
        <dbReference type="ChEBI" id="CHEBI:77657"/>
        <dbReference type="ChEBI" id="CHEBI:456216"/>
        <dbReference type="EC" id="6.3.2.6"/>
    </reaction>
</comment>
<accession>A0A380DNJ9</accession>
<evidence type="ECO:0000256" key="6">
    <source>
        <dbReference type="ARBA" id="ARBA00022840"/>
    </source>
</evidence>
<reference evidence="9 10" key="1">
    <citation type="submission" date="2018-06" db="EMBL/GenBank/DDBJ databases">
        <authorList>
            <consortium name="Pathogen Informatics"/>
            <person name="Doyle S."/>
        </authorList>
    </citation>
    <scope>NUCLEOTIDE SEQUENCE [LARGE SCALE GENOMIC DNA]</scope>
    <source>
        <strain evidence="9 10">NCTC6133</strain>
    </source>
</reference>
<feature type="domain" description="SAICAR synthetase/ADE2 N-terminal" evidence="8">
    <location>
        <begin position="1"/>
        <end position="89"/>
    </location>
</feature>
<sequence length="91" mass="10419">MITDDHVKLLNIASDEDIEILKSKALKINIVLKQLMDAMNLKLVDFKIEFGKTETGQILLADEISPDTCRIWDKATNANFDKDVYRITLDH</sequence>
<dbReference type="EC" id="6.3.2.6" evidence="2"/>
<dbReference type="GO" id="GO:0005524">
    <property type="term" value="F:ATP binding"/>
    <property type="evidence" value="ECO:0007669"/>
    <property type="project" value="UniProtKB-KW"/>
</dbReference>
<dbReference type="PROSITE" id="PS01058">
    <property type="entry name" value="SAICAR_SYNTHETASE_2"/>
    <property type="match status" value="1"/>
</dbReference>
<dbReference type="EMBL" id="UHAP01000001">
    <property type="protein sequence ID" value="SUK40214.1"/>
    <property type="molecule type" value="Genomic_DNA"/>
</dbReference>
<dbReference type="Proteomes" id="UP000255091">
    <property type="component" value="Unassembled WGS sequence"/>
</dbReference>
<dbReference type="InterPro" id="IPR018236">
    <property type="entry name" value="SAICAR_synthetase_CS"/>
</dbReference>
<evidence type="ECO:0000256" key="2">
    <source>
        <dbReference type="ARBA" id="ARBA00012217"/>
    </source>
</evidence>
<dbReference type="UniPathway" id="UPA00074">
    <property type="reaction ID" value="UER00131"/>
</dbReference>
<dbReference type="Pfam" id="PF01259">
    <property type="entry name" value="SAICAR_synt"/>
    <property type="match status" value="1"/>
</dbReference>
<dbReference type="PANTHER" id="PTHR43599:SF3">
    <property type="entry name" value="SI:DKEY-6E2.2"/>
    <property type="match status" value="1"/>
</dbReference>
<evidence type="ECO:0000256" key="5">
    <source>
        <dbReference type="ARBA" id="ARBA00022755"/>
    </source>
</evidence>
<evidence type="ECO:0000313" key="9">
    <source>
        <dbReference type="EMBL" id="SUK40214.1"/>
    </source>
</evidence>
<dbReference type="PANTHER" id="PTHR43599">
    <property type="entry name" value="MULTIFUNCTIONAL PROTEIN ADE2"/>
    <property type="match status" value="1"/>
</dbReference>
<keyword evidence="3 9" id="KW-0436">Ligase</keyword>
<name>A0A380DNJ9_STAAU</name>
<organism evidence="9 10">
    <name type="scientific">Staphylococcus aureus</name>
    <dbReference type="NCBI Taxonomy" id="1280"/>
    <lineage>
        <taxon>Bacteria</taxon>
        <taxon>Bacillati</taxon>
        <taxon>Bacillota</taxon>
        <taxon>Bacilli</taxon>
        <taxon>Bacillales</taxon>
        <taxon>Staphylococcaceae</taxon>
        <taxon>Staphylococcus</taxon>
    </lineage>
</organism>
<dbReference type="GO" id="GO:0004639">
    <property type="term" value="F:phosphoribosylaminoimidazolesuccinocarboxamide synthase activity"/>
    <property type="evidence" value="ECO:0007669"/>
    <property type="project" value="UniProtKB-EC"/>
</dbReference>
<dbReference type="InterPro" id="IPR050089">
    <property type="entry name" value="SAICAR_synthetase"/>
</dbReference>
<evidence type="ECO:0000256" key="1">
    <source>
        <dbReference type="ARBA" id="ARBA00004672"/>
    </source>
</evidence>
<evidence type="ECO:0000313" key="10">
    <source>
        <dbReference type="Proteomes" id="UP000255091"/>
    </source>
</evidence>
<dbReference type="GO" id="GO:0006189">
    <property type="term" value="P:'de novo' IMP biosynthetic process"/>
    <property type="evidence" value="ECO:0007669"/>
    <property type="project" value="UniProtKB-UniPathway"/>
</dbReference>
<dbReference type="InterPro" id="IPR028923">
    <property type="entry name" value="SAICAR_synt/ADE2_N"/>
</dbReference>
<gene>
    <name evidence="9" type="primary">purC_2</name>
    <name evidence="9" type="ORF">NCTC6133_01275</name>
</gene>
<keyword evidence="5" id="KW-0658">Purine biosynthesis</keyword>
<dbReference type="Gene3D" id="3.30.470.20">
    <property type="entry name" value="ATP-grasp fold, B domain"/>
    <property type="match status" value="1"/>
</dbReference>
<evidence type="ECO:0000256" key="3">
    <source>
        <dbReference type="ARBA" id="ARBA00022598"/>
    </source>
</evidence>
<evidence type="ECO:0000256" key="7">
    <source>
        <dbReference type="ARBA" id="ARBA00048475"/>
    </source>
</evidence>
<protein>
    <recommendedName>
        <fullName evidence="2">phosphoribosylaminoimidazolesuccinocarboxamide synthase</fullName>
        <ecNumber evidence="2">6.3.2.6</ecNumber>
    </recommendedName>
</protein>
<dbReference type="SUPFAM" id="SSF56104">
    <property type="entry name" value="SAICAR synthase-like"/>
    <property type="match status" value="1"/>
</dbReference>
<comment type="pathway">
    <text evidence="1">Purine metabolism; IMP biosynthesis via de novo pathway; 5-amino-1-(5-phospho-D-ribosyl)imidazole-4-carboxamide from 5-amino-1-(5-phospho-D-ribosyl)imidazole-4-carboxylate: step 1/2.</text>
</comment>